<dbReference type="CDD" id="cd00299">
    <property type="entry name" value="GST_C_family"/>
    <property type="match status" value="1"/>
</dbReference>
<dbReference type="SFLD" id="SFLDG00358">
    <property type="entry name" value="Main_(cytGST)"/>
    <property type="match status" value="1"/>
</dbReference>
<dbReference type="Pfam" id="PF13409">
    <property type="entry name" value="GST_N_2"/>
    <property type="match status" value="1"/>
</dbReference>
<dbReference type="Proteomes" id="UP001530377">
    <property type="component" value="Unassembled WGS sequence"/>
</dbReference>
<dbReference type="SUPFAM" id="SSF47616">
    <property type="entry name" value="GST C-terminal domain-like"/>
    <property type="match status" value="1"/>
</dbReference>
<proteinExistence type="predicted"/>
<name>A0ABD3SRG7_9STRA</name>
<keyword evidence="3" id="KW-1185">Reference proteome</keyword>
<dbReference type="InterPro" id="IPR040079">
    <property type="entry name" value="Glutathione_S-Trfase"/>
</dbReference>
<dbReference type="EMBL" id="JALLPB020000007">
    <property type="protein sequence ID" value="KAL3827209.1"/>
    <property type="molecule type" value="Genomic_DNA"/>
</dbReference>
<accession>A0ABD3SRG7</accession>
<dbReference type="Pfam" id="PF13410">
    <property type="entry name" value="GST_C_2"/>
    <property type="match status" value="1"/>
</dbReference>
<dbReference type="InterPro" id="IPR004045">
    <property type="entry name" value="Glutathione_S-Trfase_N"/>
</dbReference>
<dbReference type="Gene3D" id="3.40.30.10">
    <property type="entry name" value="Glutaredoxin"/>
    <property type="match status" value="1"/>
</dbReference>
<gene>
    <name evidence="2" type="ORF">ACHAXA_006764</name>
</gene>
<evidence type="ECO:0000313" key="3">
    <source>
        <dbReference type="Proteomes" id="UP001530377"/>
    </source>
</evidence>
<reference evidence="2 3" key="1">
    <citation type="submission" date="2024-10" db="EMBL/GenBank/DDBJ databases">
        <title>Updated reference genomes for cyclostephanoid diatoms.</title>
        <authorList>
            <person name="Roberts W.R."/>
            <person name="Alverson A.J."/>
        </authorList>
    </citation>
    <scope>NUCLEOTIDE SEQUENCE [LARGE SCALE GENOMIC DNA]</scope>
    <source>
        <strain evidence="2 3">AJA228-03</strain>
    </source>
</reference>
<dbReference type="PANTHER" id="PTHR43968">
    <property type="match status" value="1"/>
</dbReference>
<organism evidence="2 3">
    <name type="scientific">Cyclostephanos tholiformis</name>
    <dbReference type="NCBI Taxonomy" id="382380"/>
    <lineage>
        <taxon>Eukaryota</taxon>
        <taxon>Sar</taxon>
        <taxon>Stramenopiles</taxon>
        <taxon>Ochrophyta</taxon>
        <taxon>Bacillariophyta</taxon>
        <taxon>Coscinodiscophyceae</taxon>
        <taxon>Thalassiosirophycidae</taxon>
        <taxon>Stephanodiscales</taxon>
        <taxon>Stephanodiscaceae</taxon>
        <taxon>Cyclostephanos</taxon>
    </lineage>
</organism>
<evidence type="ECO:0000313" key="2">
    <source>
        <dbReference type="EMBL" id="KAL3827209.1"/>
    </source>
</evidence>
<dbReference type="AlphaFoldDB" id="A0ABD3SRG7"/>
<dbReference type="InterPro" id="IPR036282">
    <property type="entry name" value="Glutathione-S-Trfase_C_sf"/>
</dbReference>
<dbReference type="PANTHER" id="PTHR43968:SF6">
    <property type="entry name" value="GLUTATHIONE S-TRANSFERASE OMEGA"/>
    <property type="match status" value="1"/>
</dbReference>
<sequence length="256" mass="29405">MPRVLTAIRGGYDATVGTDPSTPIQFFTLPGCTCPYAQRTHIALLELLLPFDMTEVSGTPKPDWYLKINPRGKVPALRIPTENNAVIYESAICNEFLCDYATKLQKHHTLLPPDPIVKAKIRLLNDHCDNVYAKTQFTYLMNKDDGMDEELRTEMENALIRYEDALVESKGPYLMGEFSLADLHVFPFIQRLVITLKHWKDYELPNHKFPNLLAWHDSCLERASIKKSSMSKEKMIKVYERFVTADYKFGGLNRSK</sequence>
<dbReference type="InterPro" id="IPR050983">
    <property type="entry name" value="GST_Omega/HSP26"/>
</dbReference>
<evidence type="ECO:0000259" key="1">
    <source>
        <dbReference type="PROSITE" id="PS50405"/>
    </source>
</evidence>
<dbReference type="InterPro" id="IPR036249">
    <property type="entry name" value="Thioredoxin-like_sf"/>
</dbReference>
<dbReference type="Gene3D" id="1.20.1050.10">
    <property type="match status" value="1"/>
</dbReference>
<dbReference type="SUPFAM" id="SSF52833">
    <property type="entry name" value="Thioredoxin-like"/>
    <property type="match status" value="1"/>
</dbReference>
<dbReference type="InterPro" id="IPR010987">
    <property type="entry name" value="Glutathione-S-Trfase_C-like"/>
</dbReference>
<feature type="domain" description="GST C-terminal" evidence="1">
    <location>
        <begin position="114"/>
        <end position="238"/>
    </location>
</feature>
<comment type="caution">
    <text evidence="2">The sequence shown here is derived from an EMBL/GenBank/DDBJ whole genome shotgun (WGS) entry which is preliminary data.</text>
</comment>
<dbReference type="PROSITE" id="PS50405">
    <property type="entry name" value="GST_CTER"/>
    <property type="match status" value="1"/>
</dbReference>
<dbReference type="SFLD" id="SFLDS00019">
    <property type="entry name" value="Glutathione_Transferase_(cytos"/>
    <property type="match status" value="1"/>
</dbReference>
<protein>
    <recommendedName>
        <fullName evidence="1">GST C-terminal domain-containing protein</fullName>
    </recommendedName>
</protein>